<evidence type="ECO:0000313" key="2">
    <source>
        <dbReference type="EMBL" id="EGG00138.1"/>
    </source>
</evidence>
<evidence type="ECO:0000256" key="1">
    <source>
        <dbReference type="SAM" id="MobiDB-lite"/>
    </source>
</evidence>
<organism evidence="3">
    <name type="scientific">Melampsora larici-populina (strain 98AG31 / pathotype 3-4-7)</name>
    <name type="common">Poplar leaf rust fungus</name>
    <dbReference type="NCBI Taxonomy" id="747676"/>
    <lineage>
        <taxon>Eukaryota</taxon>
        <taxon>Fungi</taxon>
        <taxon>Dikarya</taxon>
        <taxon>Basidiomycota</taxon>
        <taxon>Pucciniomycotina</taxon>
        <taxon>Pucciniomycetes</taxon>
        <taxon>Pucciniales</taxon>
        <taxon>Melampsoraceae</taxon>
        <taxon>Melampsora</taxon>
    </lineage>
</organism>
<dbReference type="AlphaFoldDB" id="F4S5B6"/>
<dbReference type="VEuPathDB" id="FungiDB:MELLADRAFT_68032"/>
<proteinExistence type="predicted"/>
<accession>F4S5B6</accession>
<dbReference type="HOGENOM" id="CLU_1518205_0_0_1"/>
<dbReference type="Proteomes" id="UP000001072">
    <property type="component" value="Unassembled WGS sequence"/>
</dbReference>
<evidence type="ECO:0000313" key="3">
    <source>
        <dbReference type="Proteomes" id="UP000001072"/>
    </source>
</evidence>
<feature type="compositionally biased region" description="Acidic residues" evidence="1">
    <location>
        <begin position="103"/>
        <end position="116"/>
    </location>
</feature>
<name>F4S5B6_MELLP</name>
<sequence>MDMARRDQIIAAKEKLHQYKLAAEEVEERKKAQARRQEAQAEEVAQAKATLVYHQNKAKLEAEREKARKEARAKEEEEYLRQHNKTVKQVLSQTAKGEMNDSGVDDEDEESEEVESSQEGSEAPSQNPDKKDESPGEDLREKGGKEGNSPLRNSSHPTAAEWACKPVVHVGTGPRAA</sequence>
<keyword evidence="3" id="KW-1185">Reference proteome</keyword>
<protein>
    <submittedName>
        <fullName evidence="2">Uncharacterized protein</fullName>
    </submittedName>
</protein>
<dbReference type="RefSeq" id="XP_007416541.1">
    <property type="nucleotide sequence ID" value="XM_007416479.1"/>
</dbReference>
<feature type="compositionally biased region" description="Basic and acidic residues" evidence="1">
    <location>
        <begin position="128"/>
        <end position="145"/>
    </location>
</feature>
<dbReference type="InParanoid" id="F4S5B6"/>
<feature type="compositionally biased region" description="Basic and acidic residues" evidence="1">
    <location>
        <begin position="58"/>
        <end position="81"/>
    </location>
</feature>
<dbReference type="EMBL" id="GL883150">
    <property type="protein sequence ID" value="EGG00138.1"/>
    <property type="molecule type" value="Genomic_DNA"/>
</dbReference>
<dbReference type="GeneID" id="18930955"/>
<gene>
    <name evidence="2" type="ORF">MELLADRAFT_68032</name>
</gene>
<feature type="region of interest" description="Disordered" evidence="1">
    <location>
        <begin position="56"/>
        <end position="177"/>
    </location>
</feature>
<reference evidence="3" key="1">
    <citation type="journal article" date="2011" name="Proc. Natl. Acad. Sci. U.S.A.">
        <title>Obligate biotrophy features unraveled by the genomic analysis of rust fungi.</title>
        <authorList>
            <person name="Duplessis S."/>
            <person name="Cuomo C.A."/>
            <person name="Lin Y.-C."/>
            <person name="Aerts A."/>
            <person name="Tisserant E."/>
            <person name="Veneault-Fourrey C."/>
            <person name="Joly D.L."/>
            <person name="Hacquard S."/>
            <person name="Amselem J."/>
            <person name="Cantarel B.L."/>
            <person name="Chiu R."/>
            <person name="Coutinho P.M."/>
            <person name="Feau N."/>
            <person name="Field M."/>
            <person name="Frey P."/>
            <person name="Gelhaye E."/>
            <person name="Goldberg J."/>
            <person name="Grabherr M.G."/>
            <person name="Kodira C.D."/>
            <person name="Kohler A."/>
            <person name="Kuees U."/>
            <person name="Lindquist E.A."/>
            <person name="Lucas S.M."/>
            <person name="Mago R."/>
            <person name="Mauceli E."/>
            <person name="Morin E."/>
            <person name="Murat C."/>
            <person name="Pangilinan J.L."/>
            <person name="Park R."/>
            <person name="Pearson M."/>
            <person name="Quesneville H."/>
            <person name="Rouhier N."/>
            <person name="Sakthikumar S."/>
            <person name="Salamov A.A."/>
            <person name="Schmutz J."/>
            <person name="Selles B."/>
            <person name="Shapiro H."/>
            <person name="Tanguay P."/>
            <person name="Tuskan G.A."/>
            <person name="Henrissat B."/>
            <person name="Van de Peer Y."/>
            <person name="Rouze P."/>
            <person name="Ellis J.G."/>
            <person name="Dodds P.N."/>
            <person name="Schein J.E."/>
            <person name="Zhong S."/>
            <person name="Hamelin R.C."/>
            <person name="Grigoriev I.V."/>
            <person name="Szabo L.J."/>
            <person name="Martin F."/>
        </authorList>
    </citation>
    <scope>NUCLEOTIDE SEQUENCE [LARGE SCALE GENOMIC DNA]</scope>
    <source>
        <strain evidence="3">98AG31 / pathotype 3-4-7</strain>
    </source>
</reference>
<dbReference type="KEGG" id="mlr:MELLADRAFT_68032"/>